<accession>A0ABT5IUT0</accession>
<dbReference type="Proteomes" id="UP001219956">
    <property type="component" value="Unassembled WGS sequence"/>
</dbReference>
<evidence type="ECO:0000313" key="1">
    <source>
        <dbReference type="EMBL" id="MDC7716326.1"/>
    </source>
</evidence>
<proteinExistence type="predicted"/>
<dbReference type="EMBL" id="JAQQLF010000004">
    <property type="protein sequence ID" value="MDC7716326.1"/>
    <property type="molecule type" value="Genomic_DNA"/>
</dbReference>
<comment type="caution">
    <text evidence="1">The sequence shown here is derived from an EMBL/GenBank/DDBJ whole genome shotgun (WGS) entry which is preliminary data.</text>
</comment>
<keyword evidence="2" id="KW-1185">Reference proteome</keyword>
<organism evidence="1 2">
    <name type="scientific">Vogesella aquatica</name>
    <dbReference type="NCBI Taxonomy" id="2984206"/>
    <lineage>
        <taxon>Bacteria</taxon>
        <taxon>Pseudomonadati</taxon>
        <taxon>Pseudomonadota</taxon>
        <taxon>Betaproteobacteria</taxon>
        <taxon>Neisseriales</taxon>
        <taxon>Chromobacteriaceae</taxon>
        <taxon>Vogesella</taxon>
    </lineage>
</organism>
<protein>
    <submittedName>
        <fullName evidence="1">Uncharacterized protein</fullName>
    </submittedName>
</protein>
<reference evidence="1 2" key="1">
    <citation type="submission" date="2023-01" db="EMBL/GenBank/DDBJ databases">
        <title>Novel species of the genus Vogesella isolated from rivers.</title>
        <authorList>
            <person name="Lu H."/>
        </authorList>
    </citation>
    <scope>NUCLEOTIDE SEQUENCE [LARGE SCALE GENOMIC DNA]</scope>
    <source>
        <strain evidence="1 2">DC21W</strain>
    </source>
</reference>
<name>A0ABT5IUT0_9NEIS</name>
<gene>
    <name evidence="1" type="ORF">PQU95_03700</name>
</gene>
<sequence>MGQRHGVLVKTFNNSSVVGYHNWFVSPKNTRASRYKNASGFTEKNSEPFAGAVSKTATIAMR</sequence>
<evidence type="ECO:0000313" key="2">
    <source>
        <dbReference type="Proteomes" id="UP001219956"/>
    </source>
</evidence>
<dbReference type="RefSeq" id="WP_272750746.1">
    <property type="nucleotide sequence ID" value="NZ_JAQQLF010000004.1"/>
</dbReference>